<reference evidence="1" key="1">
    <citation type="journal article" date="2020" name="BMC Genomics">
        <title>Correction to: Identification and distribution of gene clusters required for synthesis of sphingolipid metabolism inhibitors in diverse species of the filamentous fungus Fusarium.</title>
        <authorList>
            <person name="Kim H.S."/>
            <person name="Lohmar J.M."/>
            <person name="Busman M."/>
            <person name="Brown D.W."/>
            <person name="Naumann T.A."/>
            <person name="Divon H.H."/>
            <person name="Lysoe E."/>
            <person name="Uhlig S."/>
            <person name="Proctor R.H."/>
        </authorList>
    </citation>
    <scope>NUCLEOTIDE SEQUENCE</scope>
    <source>
        <strain evidence="1">NRRL 20472</strain>
    </source>
</reference>
<proteinExistence type="predicted"/>
<dbReference type="OrthoDB" id="5182003at2759"/>
<name>A0A8H4TRJ8_9HYPO</name>
<evidence type="ECO:0000313" key="2">
    <source>
        <dbReference type="Proteomes" id="UP000622797"/>
    </source>
</evidence>
<keyword evidence="2" id="KW-1185">Reference proteome</keyword>
<reference evidence="1" key="2">
    <citation type="submission" date="2020-05" db="EMBL/GenBank/DDBJ databases">
        <authorList>
            <person name="Kim H.-S."/>
            <person name="Proctor R.H."/>
            <person name="Brown D.W."/>
        </authorList>
    </citation>
    <scope>NUCLEOTIDE SEQUENCE</scope>
    <source>
        <strain evidence="1">NRRL 20472</strain>
    </source>
</reference>
<gene>
    <name evidence="1" type="ORF">FSARC_9091</name>
</gene>
<dbReference type="AlphaFoldDB" id="A0A8H4TRJ8"/>
<evidence type="ECO:0000313" key="1">
    <source>
        <dbReference type="EMBL" id="KAF4962848.1"/>
    </source>
</evidence>
<organism evidence="1 2">
    <name type="scientific">Fusarium sarcochroum</name>
    <dbReference type="NCBI Taxonomy" id="1208366"/>
    <lineage>
        <taxon>Eukaryota</taxon>
        <taxon>Fungi</taxon>
        <taxon>Dikarya</taxon>
        <taxon>Ascomycota</taxon>
        <taxon>Pezizomycotina</taxon>
        <taxon>Sordariomycetes</taxon>
        <taxon>Hypocreomycetidae</taxon>
        <taxon>Hypocreales</taxon>
        <taxon>Nectriaceae</taxon>
        <taxon>Fusarium</taxon>
        <taxon>Fusarium lateritium species complex</taxon>
    </lineage>
</organism>
<protein>
    <submittedName>
        <fullName evidence="1">Uncharacterized protein</fullName>
    </submittedName>
</protein>
<sequence>MDSSDLAMIPHSISDEGNIQVVNLSSHGIPLEEARIASKWIAKAFAEARKYKLIFISRTKTYSKVLSCGTSISDILRSGILLGARSSGAWQGFRCLFPPGQGWQPYSVDYDTGADHDWDRFLELTGKEAYMSRVQEWGRLTGNTHKELGLVVDPFFTTSMIVVK</sequence>
<comment type="caution">
    <text evidence="1">The sequence shown here is derived from an EMBL/GenBank/DDBJ whole genome shotgun (WGS) entry which is preliminary data.</text>
</comment>
<dbReference type="EMBL" id="JABEXW010000517">
    <property type="protein sequence ID" value="KAF4962848.1"/>
    <property type="molecule type" value="Genomic_DNA"/>
</dbReference>
<dbReference type="Proteomes" id="UP000622797">
    <property type="component" value="Unassembled WGS sequence"/>
</dbReference>
<accession>A0A8H4TRJ8</accession>